<feature type="signal peptide" evidence="1">
    <location>
        <begin position="1"/>
        <end position="23"/>
    </location>
</feature>
<dbReference type="PATRIC" id="fig|317.174.peg.328"/>
<sequence length="242" mass="26095">MPYTKTILTLSLFGALSLSQAQAHGLWTEERRGNIEVVYGHGAEDSAFKAQKVSGAWAYDMSGKMIPVTVERLADHARLQPLSHPAMMAVALNNGMWSQTADKKWVNKGRTEVPGAVTALQTFKYSLAIYQPGTKLPSLERLKLVIIPQVDPLKVGPGKALPVQVLLNGKPAAGIKLIGDYRSQPDVVSATTDAEGKASVVVRNEGLNIIAAETVVPVKDNTDIDEQGLFTSLTFLGEAHHE</sequence>
<dbReference type="EMBL" id="JPQT01000021">
    <property type="protein sequence ID" value="KFE55987.1"/>
    <property type="molecule type" value="Genomic_DNA"/>
</dbReference>
<organism evidence="2 3">
    <name type="scientific">Pseudomonas syringae</name>
    <dbReference type="NCBI Taxonomy" id="317"/>
    <lineage>
        <taxon>Bacteria</taxon>
        <taxon>Pseudomonadati</taxon>
        <taxon>Pseudomonadota</taxon>
        <taxon>Gammaproteobacteria</taxon>
        <taxon>Pseudomonadales</taxon>
        <taxon>Pseudomonadaceae</taxon>
        <taxon>Pseudomonas</taxon>
    </lineage>
</organism>
<dbReference type="Pfam" id="PF10670">
    <property type="entry name" value="DUF4198"/>
    <property type="match status" value="1"/>
</dbReference>
<comment type="caution">
    <text evidence="2">The sequence shown here is derived from an EMBL/GenBank/DDBJ whole genome shotgun (WGS) entry which is preliminary data.</text>
</comment>
<keyword evidence="1" id="KW-0732">Signal</keyword>
<name>A0A085VKM4_PSESX</name>
<dbReference type="InterPro" id="IPR019613">
    <property type="entry name" value="DUF4198"/>
</dbReference>
<accession>A0A085VKM4</accession>
<dbReference type="RefSeq" id="WP_020290326.1">
    <property type="nucleotide sequence ID" value="NZ_JPQT01000021.1"/>
</dbReference>
<evidence type="ECO:0000313" key="2">
    <source>
        <dbReference type="EMBL" id="KFE55987.1"/>
    </source>
</evidence>
<proteinExistence type="predicted"/>
<evidence type="ECO:0000313" key="3">
    <source>
        <dbReference type="Proteomes" id="UP000028643"/>
    </source>
</evidence>
<evidence type="ECO:0000256" key="1">
    <source>
        <dbReference type="SAM" id="SignalP"/>
    </source>
</evidence>
<feature type="chain" id="PRO_5001798992" evidence="1">
    <location>
        <begin position="24"/>
        <end position="242"/>
    </location>
</feature>
<gene>
    <name evidence="2" type="ORF">IV02_01595</name>
</gene>
<dbReference type="Proteomes" id="UP000028643">
    <property type="component" value="Unassembled WGS sequence"/>
</dbReference>
<reference evidence="2 3" key="1">
    <citation type="submission" date="2014-07" db="EMBL/GenBank/DDBJ databases">
        <title>Draft Genome Sequences of Environmental Pseudomonas syringae strains.</title>
        <authorList>
            <person name="Baltrus D.A."/>
            <person name="Berge O."/>
            <person name="Morris C."/>
        </authorList>
    </citation>
    <scope>NUCLEOTIDE SEQUENCE [LARGE SCALE GENOMIC DNA]</scope>
    <source>
        <strain evidence="2 3">CEB003</strain>
    </source>
</reference>
<protein>
    <submittedName>
        <fullName evidence="2">Nickel ABC transporter substrate-binding protein</fullName>
    </submittedName>
</protein>
<dbReference type="AlphaFoldDB" id="A0A085VKM4"/>